<proteinExistence type="predicted"/>
<comment type="caution">
    <text evidence="2">The sequence shown here is derived from an EMBL/GenBank/DDBJ whole genome shotgun (WGS) entry which is preliminary data.</text>
</comment>
<reference evidence="3 5" key="2">
    <citation type="submission" date="2019-08" db="EMBL/GenBank/DDBJ databases">
        <title>In-depth cultivation of the pig gut microbiome towards novel bacterial diversity and tailored functional studies.</title>
        <authorList>
            <person name="Wylensek D."/>
            <person name="Hitch T.C.A."/>
            <person name="Clavel T."/>
        </authorList>
    </citation>
    <scope>NUCLEOTIDE SEQUENCE [LARGE SCALE GENOMIC DNA]</scope>
    <source>
        <strain evidence="3 5">WCA3-601-WT-6J</strain>
    </source>
</reference>
<protein>
    <submittedName>
        <fullName evidence="2">Uncharacterized protein</fullName>
    </submittedName>
</protein>
<keyword evidence="1" id="KW-0812">Transmembrane</keyword>
<evidence type="ECO:0000313" key="2">
    <source>
        <dbReference type="EMBL" id="KUE75759.1"/>
    </source>
</evidence>
<dbReference type="RefSeq" id="WP_058723415.1">
    <property type="nucleotide sequence ID" value="NZ_CATXDA010000137.1"/>
</dbReference>
<evidence type="ECO:0000313" key="4">
    <source>
        <dbReference type="Proteomes" id="UP000053433"/>
    </source>
</evidence>
<sequence>MDKVIELIVSWIQQNFKNPKLYAIFAAVIVVIALVFPYIDANFFFYNRIEKRVNILHSLSEIDMGKVSQYPALQEEYDAIISEIEKQRELSISNVISMEQTTSNIPLFKFLSGGALAWIITLCVPFMNTFKDKKTKVITFFSLALIGGILGGVAYIIPTIFNPWVNYIACPVLQLIILITLAMKSKQG</sequence>
<organism evidence="2 4">
    <name type="scientific">Ruthenibacterium lactatiformans</name>
    <dbReference type="NCBI Taxonomy" id="1550024"/>
    <lineage>
        <taxon>Bacteria</taxon>
        <taxon>Bacillati</taxon>
        <taxon>Bacillota</taxon>
        <taxon>Clostridia</taxon>
        <taxon>Eubacteriales</taxon>
        <taxon>Oscillospiraceae</taxon>
        <taxon>Ruthenibacterium</taxon>
    </lineage>
</organism>
<feature type="transmembrane region" description="Helical" evidence="1">
    <location>
        <begin position="138"/>
        <end position="158"/>
    </location>
</feature>
<feature type="transmembrane region" description="Helical" evidence="1">
    <location>
        <begin position="21"/>
        <end position="39"/>
    </location>
</feature>
<dbReference type="AlphaFoldDB" id="A0A0W7TPW2"/>
<keyword evidence="1" id="KW-1133">Transmembrane helix</keyword>
<keyword evidence="1" id="KW-0472">Membrane</keyword>
<feature type="transmembrane region" description="Helical" evidence="1">
    <location>
        <begin position="107"/>
        <end position="126"/>
    </location>
</feature>
<feature type="transmembrane region" description="Helical" evidence="1">
    <location>
        <begin position="164"/>
        <end position="183"/>
    </location>
</feature>
<dbReference type="Proteomes" id="UP000431913">
    <property type="component" value="Unassembled WGS sequence"/>
</dbReference>
<gene>
    <name evidence="2" type="ORF">ASJ35_11990</name>
    <name evidence="3" type="ORF">FYJ76_12030</name>
</gene>
<reference evidence="2 4" key="1">
    <citation type="submission" date="2015-10" db="EMBL/GenBank/DDBJ databases">
        <title>A novel member of the family Ruminococcaceae isolated from human faeces.</title>
        <authorList>
            <person name="Shkoporov A.N."/>
            <person name="Chaplin A.V."/>
            <person name="Motuzova O.V."/>
            <person name="Kafarskaia L.I."/>
            <person name="Efimov B.A."/>
        </authorList>
    </citation>
    <scope>NUCLEOTIDE SEQUENCE [LARGE SCALE GENOMIC DNA]</scope>
    <source>
        <strain evidence="2 4">668</strain>
    </source>
</reference>
<accession>A0A0W7TPW2</accession>
<dbReference type="Proteomes" id="UP000053433">
    <property type="component" value="Unassembled WGS sequence"/>
</dbReference>
<name>A0A0W7TPW2_9FIRM</name>
<dbReference type="EMBL" id="LMUA01000016">
    <property type="protein sequence ID" value="KUE75759.1"/>
    <property type="molecule type" value="Genomic_DNA"/>
</dbReference>
<evidence type="ECO:0000313" key="3">
    <source>
        <dbReference type="EMBL" id="MST92650.1"/>
    </source>
</evidence>
<evidence type="ECO:0000313" key="5">
    <source>
        <dbReference type="Proteomes" id="UP000431913"/>
    </source>
</evidence>
<dbReference type="EMBL" id="VUNJ01000013">
    <property type="protein sequence ID" value="MST92650.1"/>
    <property type="molecule type" value="Genomic_DNA"/>
</dbReference>
<evidence type="ECO:0000256" key="1">
    <source>
        <dbReference type="SAM" id="Phobius"/>
    </source>
</evidence>